<evidence type="ECO:0000313" key="3">
    <source>
        <dbReference type="EnsemblPlants" id="PAC:32926175.CDS.1"/>
    </source>
</evidence>
<keyword evidence="1" id="KW-0732">Signal</keyword>
<proteinExistence type="predicted"/>
<reference evidence="2 4" key="1">
    <citation type="journal article" date="2008" name="Science">
        <title>The Physcomitrella genome reveals evolutionary insights into the conquest of land by plants.</title>
        <authorList>
            <person name="Rensing S."/>
            <person name="Lang D."/>
            <person name="Zimmer A."/>
            <person name="Terry A."/>
            <person name="Salamov A."/>
            <person name="Shapiro H."/>
            <person name="Nishiyama T."/>
            <person name="Perroud P.-F."/>
            <person name="Lindquist E."/>
            <person name="Kamisugi Y."/>
            <person name="Tanahashi T."/>
            <person name="Sakakibara K."/>
            <person name="Fujita T."/>
            <person name="Oishi K."/>
            <person name="Shin-I T."/>
            <person name="Kuroki Y."/>
            <person name="Toyoda A."/>
            <person name="Suzuki Y."/>
            <person name="Hashimoto A."/>
            <person name="Yamaguchi K."/>
            <person name="Sugano A."/>
            <person name="Kohara Y."/>
            <person name="Fujiyama A."/>
            <person name="Anterola A."/>
            <person name="Aoki S."/>
            <person name="Ashton N."/>
            <person name="Barbazuk W.B."/>
            <person name="Barker E."/>
            <person name="Bennetzen J."/>
            <person name="Bezanilla M."/>
            <person name="Blankenship R."/>
            <person name="Cho S.H."/>
            <person name="Dutcher S."/>
            <person name="Estelle M."/>
            <person name="Fawcett J.A."/>
            <person name="Gundlach H."/>
            <person name="Hanada K."/>
            <person name="Heyl A."/>
            <person name="Hicks K.A."/>
            <person name="Hugh J."/>
            <person name="Lohr M."/>
            <person name="Mayer K."/>
            <person name="Melkozernov A."/>
            <person name="Murata T."/>
            <person name="Nelson D."/>
            <person name="Pils B."/>
            <person name="Prigge M."/>
            <person name="Reiss B."/>
            <person name="Renner T."/>
            <person name="Rombauts S."/>
            <person name="Rushton P."/>
            <person name="Sanderfoot A."/>
            <person name="Schween G."/>
            <person name="Shiu S.-H."/>
            <person name="Stueber K."/>
            <person name="Theodoulou F.L."/>
            <person name="Tu H."/>
            <person name="Van de Peer Y."/>
            <person name="Verrier P.J."/>
            <person name="Waters E."/>
            <person name="Wood A."/>
            <person name="Yang L."/>
            <person name="Cove D."/>
            <person name="Cuming A."/>
            <person name="Hasebe M."/>
            <person name="Lucas S."/>
            <person name="Mishler D.B."/>
            <person name="Reski R."/>
            <person name="Grigoriev I."/>
            <person name="Quatrano R.S."/>
            <person name="Boore J.L."/>
        </authorList>
    </citation>
    <scope>NUCLEOTIDE SEQUENCE [LARGE SCALE GENOMIC DNA]</scope>
    <source>
        <strain evidence="3 4">cv. Gransden 2004</strain>
    </source>
</reference>
<dbReference type="Gramene" id="Pp3c7_3580V3.1">
    <property type="protein sequence ID" value="PAC:32926175.CDS.1"/>
    <property type="gene ID" value="Pp3c7_3580"/>
</dbReference>
<dbReference type="PaxDb" id="3218-PP1S136_46V6.1"/>
<accession>A0A2K1KA64</accession>
<dbReference type="InParanoid" id="A0A2K1KA64"/>
<organism evidence="2">
    <name type="scientific">Physcomitrium patens</name>
    <name type="common">Spreading-leaved earth moss</name>
    <name type="synonym">Physcomitrella patens</name>
    <dbReference type="NCBI Taxonomy" id="3218"/>
    <lineage>
        <taxon>Eukaryota</taxon>
        <taxon>Viridiplantae</taxon>
        <taxon>Streptophyta</taxon>
        <taxon>Embryophyta</taxon>
        <taxon>Bryophyta</taxon>
        <taxon>Bryophytina</taxon>
        <taxon>Bryopsida</taxon>
        <taxon>Funariidae</taxon>
        <taxon>Funariales</taxon>
        <taxon>Funariaceae</taxon>
        <taxon>Physcomitrium</taxon>
    </lineage>
</organism>
<name>A0A2K1KA64_PHYPA</name>
<dbReference type="Proteomes" id="UP000006727">
    <property type="component" value="Chromosome 7"/>
</dbReference>
<feature type="chain" id="PRO_5036042989" description="NADH:quinone oxidoreductase/Mrp antiporter membrane subunit domain-containing protein" evidence="1">
    <location>
        <begin position="31"/>
        <end position="69"/>
    </location>
</feature>
<evidence type="ECO:0000256" key="1">
    <source>
        <dbReference type="SAM" id="SignalP"/>
    </source>
</evidence>
<dbReference type="Gramene" id="Pp3c7_3580V3.2">
    <property type="protein sequence ID" value="PAC:32926176.CDS.1"/>
    <property type="gene ID" value="Pp3c7_3580"/>
</dbReference>
<protein>
    <recommendedName>
        <fullName evidence="5">NADH:quinone oxidoreductase/Mrp antiporter membrane subunit domain-containing protein</fullName>
    </recommendedName>
</protein>
<dbReference type="EnsemblPlants" id="Pp3c7_3580V3.2">
    <property type="protein sequence ID" value="PAC:32926176.CDS.1"/>
    <property type="gene ID" value="Pp3c7_3580"/>
</dbReference>
<reference evidence="3" key="3">
    <citation type="submission" date="2020-12" db="UniProtKB">
        <authorList>
            <consortium name="EnsemblPlants"/>
        </authorList>
    </citation>
    <scope>IDENTIFICATION</scope>
</reference>
<evidence type="ECO:0008006" key="5">
    <source>
        <dbReference type="Google" id="ProtNLM"/>
    </source>
</evidence>
<dbReference type="EMBL" id="ABEU02000007">
    <property type="protein sequence ID" value="PNR50673.1"/>
    <property type="molecule type" value="Genomic_DNA"/>
</dbReference>
<evidence type="ECO:0000313" key="2">
    <source>
        <dbReference type="EMBL" id="PNR50673.1"/>
    </source>
</evidence>
<gene>
    <name evidence="2" type="ORF">PHYPA_009859</name>
</gene>
<reference evidence="2 4" key="2">
    <citation type="journal article" date="2018" name="Plant J.">
        <title>The Physcomitrella patens chromosome-scale assembly reveals moss genome structure and evolution.</title>
        <authorList>
            <person name="Lang D."/>
            <person name="Ullrich K.K."/>
            <person name="Murat F."/>
            <person name="Fuchs J."/>
            <person name="Jenkins J."/>
            <person name="Haas F.B."/>
            <person name="Piednoel M."/>
            <person name="Gundlach H."/>
            <person name="Van Bel M."/>
            <person name="Meyberg R."/>
            <person name="Vives C."/>
            <person name="Morata J."/>
            <person name="Symeonidi A."/>
            <person name="Hiss M."/>
            <person name="Muchero W."/>
            <person name="Kamisugi Y."/>
            <person name="Saleh O."/>
            <person name="Blanc G."/>
            <person name="Decker E.L."/>
            <person name="van Gessel N."/>
            <person name="Grimwood J."/>
            <person name="Hayes R.D."/>
            <person name="Graham S.W."/>
            <person name="Gunter L.E."/>
            <person name="McDaniel S.F."/>
            <person name="Hoernstein S.N.W."/>
            <person name="Larsson A."/>
            <person name="Li F.W."/>
            <person name="Perroud P.F."/>
            <person name="Phillips J."/>
            <person name="Ranjan P."/>
            <person name="Rokshar D.S."/>
            <person name="Rothfels C.J."/>
            <person name="Schneider L."/>
            <person name="Shu S."/>
            <person name="Stevenson D.W."/>
            <person name="Thummler F."/>
            <person name="Tillich M."/>
            <person name="Villarreal Aguilar J.C."/>
            <person name="Widiez T."/>
            <person name="Wong G.K."/>
            <person name="Wymore A."/>
            <person name="Zhang Y."/>
            <person name="Zimmer A.D."/>
            <person name="Quatrano R.S."/>
            <person name="Mayer K.F.X."/>
            <person name="Goodstein D."/>
            <person name="Casacuberta J.M."/>
            <person name="Vandepoele K."/>
            <person name="Reski R."/>
            <person name="Cuming A.C."/>
            <person name="Tuskan G.A."/>
            <person name="Maumus F."/>
            <person name="Salse J."/>
            <person name="Schmutz J."/>
            <person name="Rensing S.A."/>
        </authorList>
    </citation>
    <scope>NUCLEOTIDE SEQUENCE [LARGE SCALE GENOMIC DNA]</scope>
    <source>
        <strain evidence="3 4">cv. Gransden 2004</strain>
    </source>
</reference>
<keyword evidence="4" id="KW-1185">Reference proteome</keyword>
<sequence>MLWLITKSQFLLFPLHYWPVAVGAIHSARAAMIGCSRAMIRMLISKLVGWASHCKFDTIFLCRWFHSSS</sequence>
<feature type="signal peptide" evidence="1">
    <location>
        <begin position="1"/>
        <end position="30"/>
    </location>
</feature>
<dbReference type="EnsemblPlants" id="Pp3c7_3580V3.1">
    <property type="protein sequence ID" value="PAC:32926175.CDS.1"/>
    <property type="gene ID" value="Pp3c7_3580"/>
</dbReference>
<evidence type="ECO:0000313" key="4">
    <source>
        <dbReference type="Proteomes" id="UP000006727"/>
    </source>
</evidence>
<dbReference type="AlphaFoldDB" id="A0A2K1KA64"/>